<comment type="caution">
    <text evidence="1">The sequence shown here is derived from an EMBL/GenBank/DDBJ whole genome shotgun (WGS) entry which is preliminary data.</text>
</comment>
<organism evidence="1 2">
    <name type="scientific">Candidatus Methanoperedens nitratireducens</name>
    <dbReference type="NCBI Taxonomy" id="1392998"/>
    <lineage>
        <taxon>Archaea</taxon>
        <taxon>Methanobacteriati</taxon>
        <taxon>Methanobacteriota</taxon>
        <taxon>Stenosarchaea group</taxon>
        <taxon>Methanomicrobia</taxon>
        <taxon>Methanosarcinales</taxon>
        <taxon>ANME-2 cluster</taxon>
        <taxon>Candidatus Methanoperedentaceae</taxon>
        <taxon>Candidatus Methanoperedens</taxon>
    </lineage>
</organism>
<dbReference type="InterPro" id="IPR009702">
    <property type="entry name" value="DUF1284"/>
</dbReference>
<gene>
    <name evidence="1" type="ORF">MPEBLZ_00576</name>
</gene>
<dbReference type="AlphaFoldDB" id="A0A0P8ADC7"/>
<evidence type="ECO:0000313" key="1">
    <source>
        <dbReference type="EMBL" id="KPQ44847.1"/>
    </source>
</evidence>
<reference evidence="1 2" key="1">
    <citation type="submission" date="2015-09" db="EMBL/GenBank/DDBJ databases">
        <title>A metagenomics-based metabolic model of nitrate-dependent anaerobic oxidation of methane by Methanoperedens-like archaea.</title>
        <authorList>
            <person name="Arshad A."/>
            <person name="Speth D.R."/>
            <person name="De Graaf R.M."/>
            <person name="Op Den Camp H.J."/>
            <person name="Jetten M.S."/>
            <person name="Welte C.U."/>
        </authorList>
    </citation>
    <scope>NUCLEOTIDE SEQUENCE [LARGE SCALE GENOMIC DNA]</scope>
</reference>
<evidence type="ECO:0000313" key="2">
    <source>
        <dbReference type="Proteomes" id="UP000050360"/>
    </source>
</evidence>
<dbReference type="Pfam" id="PF06935">
    <property type="entry name" value="DUF1284"/>
    <property type="match status" value="1"/>
</dbReference>
<dbReference type="EMBL" id="LKCM01000051">
    <property type="protein sequence ID" value="KPQ44847.1"/>
    <property type="molecule type" value="Genomic_DNA"/>
</dbReference>
<evidence type="ECO:0008006" key="3">
    <source>
        <dbReference type="Google" id="ProtNLM"/>
    </source>
</evidence>
<accession>A0A0P8ADC7</accession>
<dbReference type="Proteomes" id="UP000050360">
    <property type="component" value="Unassembled WGS sequence"/>
</dbReference>
<protein>
    <recommendedName>
        <fullName evidence="3">DUF1284 domain-containing protein</fullName>
    </recommendedName>
</protein>
<proteinExistence type="predicted"/>
<name>A0A0P8ADC7_9EURY</name>
<sequence length="129" mass="14362">MNLKMIANQDQNFAVIISFVLISSGVKATLKILSEISMKSSPKKKVEIVSGPDEVCAKCPYLKDEKCASHEYTDETILVQDKKALGLLGFVPGEIVDWKMIAAIVPDILEEWKAQFCEGCGYREVCFNK</sequence>